<name>A0A1Y5T2P9_9RHOB</name>
<keyword evidence="12" id="KW-1185">Reference proteome</keyword>
<evidence type="ECO:0000256" key="7">
    <source>
        <dbReference type="ARBA" id="ARBA00031484"/>
    </source>
</evidence>
<evidence type="ECO:0000256" key="9">
    <source>
        <dbReference type="SAM" id="SignalP"/>
    </source>
</evidence>
<dbReference type="SUPFAM" id="SSF109998">
    <property type="entry name" value="Triger factor/SurA peptide-binding domain-like"/>
    <property type="match status" value="1"/>
</dbReference>
<dbReference type="EMBL" id="FWFW01000008">
    <property type="protein sequence ID" value="SLN52457.1"/>
    <property type="molecule type" value="Genomic_DNA"/>
</dbReference>
<dbReference type="SUPFAM" id="SSF54534">
    <property type="entry name" value="FKBP-like"/>
    <property type="match status" value="1"/>
</dbReference>
<dbReference type="Gene3D" id="3.10.50.40">
    <property type="match status" value="1"/>
</dbReference>
<evidence type="ECO:0000256" key="3">
    <source>
        <dbReference type="ARBA" id="ARBA00013194"/>
    </source>
</evidence>
<dbReference type="PROSITE" id="PS50198">
    <property type="entry name" value="PPIC_PPIASE_2"/>
    <property type="match status" value="1"/>
</dbReference>
<dbReference type="PANTHER" id="PTHR47245:SF2">
    <property type="entry name" value="PEPTIDYL-PROLYL CIS-TRANS ISOMERASE HP_0175-RELATED"/>
    <property type="match status" value="1"/>
</dbReference>
<dbReference type="RefSeq" id="WP_085849768.1">
    <property type="nucleotide sequence ID" value="NZ_FNZV01000010.1"/>
</dbReference>
<feature type="domain" description="PpiC" evidence="10">
    <location>
        <begin position="134"/>
        <end position="223"/>
    </location>
</feature>
<dbReference type="AlphaFoldDB" id="A0A1Y5T2P9"/>
<evidence type="ECO:0000256" key="4">
    <source>
        <dbReference type="ARBA" id="ARBA00018370"/>
    </source>
</evidence>
<dbReference type="Pfam" id="PF00639">
    <property type="entry name" value="Rotamase"/>
    <property type="match status" value="1"/>
</dbReference>
<evidence type="ECO:0000313" key="12">
    <source>
        <dbReference type="Proteomes" id="UP000193307"/>
    </source>
</evidence>
<dbReference type="GO" id="GO:0003755">
    <property type="term" value="F:peptidyl-prolyl cis-trans isomerase activity"/>
    <property type="evidence" value="ECO:0007669"/>
    <property type="project" value="UniProtKB-KW"/>
</dbReference>
<dbReference type="Proteomes" id="UP000193307">
    <property type="component" value="Unassembled WGS sequence"/>
</dbReference>
<sequence length="279" mass="29870">MKYHTKMIAAAIFGAFAMSNGALAEEVSADTVVATVNSTQITLGHIIAARGTLPPQYQELDDDQLFKGILDQIIQQELLKQSAGDLNKAVELQIENEQRIVIAGAALQDIAQAAVTDDALKAAYDAKYADFEPGREFSAAHILVETEDEAKALVTELEEGADFAALAKDNSTGPSGPNGGDLGWFGLGMMVAPFEQAVLALEPGDISAPVQTQFGWHVIKLNESRLQDAPSLDAEREELAASIEETAIRENLIKLEAAATVERNEGIDPSLLRNDALLN</sequence>
<dbReference type="InterPro" id="IPR000297">
    <property type="entry name" value="PPIase_PpiC"/>
</dbReference>
<dbReference type="OrthoDB" id="14196at2"/>
<evidence type="ECO:0000256" key="5">
    <source>
        <dbReference type="ARBA" id="ARBA00023110"/>
    </source>
</evidence>
<dbReference type="EC" id="5.2.1.8" evidence="3"/>
<feature type="chain" id="PRO_5010991228" description="Parvulin-like PPIase" evidence="9">
    <location>
        <begin position="25"/>
        <end position="279"/>
    </location>
</feature>
<dbReference type="InterPro" id="IPR050245">
    <property type="entry name" value="PrsA_foldase"/>
</dbReference>
<keyword evidence="9" id="KW-0732">Signal</keyword>
<evidence type="ECO:0000256" key="8">
    <source>
        <dbReference type="PROSITE-ProRule" id="PRU00278"/>
    </source>
</evidence>
<comment type="similarity">
    <text evidence="2">Belongs to the PpiC/parvulin rotamase family.</text>
</comment>
<protein>
    <recommendedName>
        <fullName evidence="4">Parvulin-like PPIase</fullName>
        <ecNumber evidence="3">5.2.1.8</ecNumber>
    </recommendedName>
    <alternativeName>
        <fullName evidence="6">Peptidyl-prolyl cis-trans isomerase plp</fullName>
    </alternativeName>
    <alternativeName>
        <fullName evidence="7">Rotamase plp</fullName>
    </alternativeName>
</protein>
<dbReference type="PANTHER" id="PTHR47245">
    <property type="entry name" value="PEPTIDYLPROLYL ISOMERASE"/>
    <property type="match status" value="1"/>
</dbReference>
<evidence type="ECO:0000256" key="6">
    <source>
        <dbReference type="ARBA" id="ARBA00030642"/>
    </source>
</evidence>
<evidence type="ECO:0000256" key="1">
    <source>
        <dbReference type="ARBA" id="ARBA00000971"/>
    </source>
</evidence>
<keyword evidence="8 11" id="KW-0413">Isomerase</keyword>
<comment type="catalytic activity">
    <reaction evidence="1">
        <text>[protein]-peptidylproline (omega=180) = [protein]-peptidylproline (omega=0)</text>
        <dbReference type="Rhea" id="RHEA:16237"/>
        <dbReference type="Rhea" id="RHEA-COMP:10747"/>
        <dbReference type="Rhea" id="RHEA-COMP:10748"/>
        <dbReference type="ChEBI" id="CHEBI:83833"/>
        <dbReference type="ChEBI" id="CHEBI:83834"/>
        <dbReference type="EC" id="5.2.1.8"/>
    </reaction>
</comment>
<accession>A0A1Y5T2P9</accession>
<organism evidence="11 12">
    <name type="scientific">Pacificibacter marinus</name>
    <dbReference type="NCBI Taxonomy" id="658057"/>
    <lineage>
        <taxon>Bacteria</taxon>
        <taxon>Pseudomonadati</taxon>
        <taxon>Pseudomonadota</taxon>
        <taxon>Alphaproteobacteria</taxon>
        <taxon>Rhodobacterales</taxon>
        <taxon>Roseobacteraceae</taxon>
        <taxon>Pacificibacter</taxon>
    </lineage>
</organism>
<evidence type="ECO:0000313" key="11">
    <source>
        <dbReference type="EMBL" id="SLN52457.1"/>
    </source>
</evidence>
<evidence type="ECO:0000259" key="10">
    <source>
        <dbReference type="PROSITE" id="PS50198"/>
    </source>
</evidence>
<gene>
    <name evidence="11" type="ORF">PAM7971_02648</name>
</gene>
<reference evidence="11 12" key="1">
    <citation type="submission" date="2017-03" db="EMBL/GenBank/DDBJ databases">
        <authorList>
            <person name="Afonso C.L."/>
            <person name="Miller P.J."/>
            <person name="Scott M.A."/>
            <person name="Spackman E."/>
            <person name="Goraichik I."/>
            <person name="Dimitrov K.M."/>
            <person name="Suarez D.L."/>
            <person name="Swayne D.E."/>
        </authorList>
    </citation>
    <scope>NUCLEOTIDE SEQUENCE [LARGE SCALE GENOMIC DNA]</scope>
    <source>
        <strain evidence="11 12">CECT 7971</strain>
    </source>
</reference>
<feature type="signal peptide" evidence="9">
    <location>
        <begin position="1"/>
        <end position="24"/>
    </location>
</feature>
<dbReference type="InterPro" id="IPR023058">
    <property type="entry name" value="PPIase_PpiC_CS"/>
</dbReference>
<dbReference type="InterPro" id="IPR027304">
    <property type="entry name" value="Trigger_fact/SurA_dom_sf"/>
</dbReference>
<proteinExistence type="inferred from homology"/>
<dbReference type="STRING" id="658057.SAMN04488032_11010"/>
<dbReference type="InterPro" id="IPR046357">
    <property type="entry name" value="PPIase_dom_sf"/>
</dbReference>
<evidence type="ECO:0000256" key="2">
    <source>
        <dbReference type="ARBA" id="ARBA00007656"/>
    </source>
</evidence>
<dbReference type="PROSITE" id="PS01096">
    <property type="entry name" value="PPIC_PPIASE_1"/>
    <property type="match status" value="1"/>
</dbReference>
<keyword evidence="5 8" id="KW-0697">Rotamase</keyword>